<feature type="chain" id="PRO_5011565439" description="Lysozyme inhibitor LprI N-terminal domain-containing protein" evidence="2">
    <location>
        <begin position="28"/>
        <end position="218"/>
    </location>
</feature>
<dbReference type="AlphaFoldDB" id="A0A1H8PC97"/>
<accession>A0A1H8PC97</accession>
<gene>
    <name evidence="3" type="ORF">SAMN05444123_102494</name>
</gene>
<evidence type="ECO:0000313" key="3">
    <source>
        <dbReference type="EMBL" id="SEO39456.1"/>
    </source>
</evidence>
<evidence type="ECO:0000256" key="2">
    <source>
        <dbReference type="SAM" id="SignalP"/>
    </source>
</evidence>
<name>A0A1H8PC97_9BRAD</name>
<organism evidence="3 4">
    <name type="scientific">Rhodopseudomonas pseudopalustris</name>
    <dbReference type="NCBI Taxonomy" id="1513892"/>
    <lineage>
        <taxon>Bacteria</taxon>
        <taxon>Pseudomonadati</taxon>
        <taxon>Pseudomonadota</taxon>
        <taxon>Alphaproteobacteria</taxon>
        <taxon>Hyphomicrobiales</taxon>
        <taxon>Nitrobacteraceae</taxon>
        <taxon>Rhodopseudomonas</taxon>
    </lineage>
</organism>
<evidence type="ECO:0000256" key="1">
    <source>
        <dbReference type="SAM" id="MobiDB-lite"/>
    </source>
</evidence>
<feature type="signal peptide" evidence="2">
    <location>
        <begin position="1"/>
        <end position="27"/>
    </location>
</feature>
<keyword evidence="2" id="KW-0732">Signal</keyword>
<dbReference type="RefSeq" id="WP_092682318.1">
    <property type="nucleotide sequence ID" value="NZ_FODT01000002.1"/>
</dbReference>
<proteinExistence type="predicted"/>
<keyword evidence="4" id="KW-1185">Reference proteome</keyword>
<feature type="compositionally biased region" description="Basic and acidic residues" evidence="1">
    <location>
        <begin position="166"/>
        <end position="175"/>
    </location>
</feature>
<protein>
    <recommendedName>
        <fullName evidence="5">Lysozyme inhibitor LprI N-terminal domain-containing protein</fullName>
    </recommendedName>
</protein>
<dbReference type="Proteomes" id="UP000199615">
    <property type="component" value="Unassembled WGS sequence"/>
</dbReference>
<feature type="region of interest" description="Disordered" evidence="1">
    <location>
        <begin position="142"/>
        <end position="178"/>
    </location>
</feature>
<dbReference type="EMBL" id="FODT01000002">
    <property type="protein sequence ID" value="SEO39456.1"/>
    <property type="molecule type" value="Genomic_DNA"/>
</dbReference>
<reference evidence="4" key="1">
    <citation type="submission" date="2016-10" db="EMBL/GenBank/DDBJ databases">
        <authorList>
            <person name="Varghese N."/>
            <person name="Submissions S."/>
        </authorList>
    </citation>
    <scope>NUCLEOTIDE SEQUENCE [LARGE SCALE GENOMIC DNA]</scope>
    <source>
        <strain evidence="4">DSM 123</strain>
    </source>
</reference>
<evidence type="ECO:0008006" key="5">
    <source>
        <dbReference type="Google" id="ProtNLM"/>
    </source>
</evidence>
<evidence type="ECO:0000313" key="4">
    <source>
        <dbReference type="Proteomes" id="UP000199615"/>
    </source>
</evidence>
<dbReference type="OrthoDB" id="8138403at2"/>
<sequence length="218" mass="23860">MTDFRTLTSIHLAIALAAATLPSQAQAEWWSSRAPLDYEDCIETGEKAADGKDAKAALVAQCDAKFAGRRKPGGGYSYFDFMQNRSFDIAGPNPTAEELRKMDEHYTEFLDQRRKTIIAAAFAARQQQIAALTQDKAPAEARPIVKPRLAVDKPRSAPAKPPPPSEKARTGDKQRPVQMAKYACNNDPLSCGWTQLSNGITAVKKSLFGPPAKKKQLN</sequence>